<evidence type="ECO:0000313" key="2">
    <source>
        <dbReference type="Proteomes" id="UP001166021"/>
    </source>
</evidence>
<evidence type="ECO:0000313" key="1">
    <source>
        <dbReference type="EMBL" id="MBD0778476.1"/>
    </source>
</evidence>
<keyword evidence="2" id="KW-1185">Reference proteome</keyword>
<dbReference type="RefSeq" id="WP_394355050.1">
    <property type="nucleotide sequence ID" value="NZ_JABTCF010000007.1"/>
</dbReference>
<feature type="non-terminal residue" evidence="1">
    <location>
        <position position="1"/>
    </location>
</feature>
<accession>A0ABR7V586</accession>
<dbReference type="EMBL" id="JABTCF010000007">
    <property type="protein sequence ID" value="MBD0778476.1"/>
    <property type="molecule type" value="Genomic_DNA"/>
</dbReference>
<reference evidence="1" key="1">
    <citation type="submission" date="2020-05" db="EMBL/GenBank/DDBJ databases">
        <title>The draft genome sequence of Maribacter sp. ANRC-HE7.</title>
        <authorList>
            <person name="Mu L."/>
        </authorList>
    </citation>
    <scope>NUCLEOTIDE SEQUENCE</scope>
    <source>
        <strain evidence="1">ANRC-HE7</strain>
    </source>
</reference>
<proteinExistence type="predicted"/>
<protein>
    <submittedName>
        <fullName evidence="1">Uncharacterized protein</fullName>
    </submittedName>
</protein>
<comment type="caution">
    <text evidence="1">The sequence shown here is derived from an EMBL/GenBank/DDBJ whole genome shotgun (WGS) entry which is preliminary data.</text>
</comment>
<dbReference type="Proteomes" id="UP001166021">
    <property type="component" value="Unassembled WGS sequence"/>
</dbReference>
<name>A0ABR7V586_9FLAO</name>
<organism evidence="1 2">
    <name type="scientific">Maribacter aquimaris</name>
    <dbReference type="NCBI Taxonomy" id="2737171"/>
    <lineage>
        <taxon>Bacteria</taxon>
        <taxon>Pseudomonadati</taxon>
        <taxon>Bacteroidota</taxon>
        <taxon>Flavobacteriia</taxon>
        <taxon>Flavobacteriales</taxon>
        <taxon>Flavobacteriaceae</taxon>
        <taxon>Maribacter</taxon>
    </lineage>
</organism>
<sequence>WTAPTAGVVLTTTAIDGNGQAGTPLDIADDAITSSKIALNTIIADDINTGAVTTDEILNGTILAEDIADDAVTSAKIAPNTIIADDINTGAITTDEILNGTILSEDIADANVTEAKINPSTTNGEILTTVAGVAQWTDPTTVSPFHALGKINITAIDNSTNISGIINIGPGNYQVNFSSAASSANYVIQLTVSSPGKSIYVTNQNSGNFSVQIEDLAGLPTDAIWFFTVTDF</sequence>
<gene>
    <name evidence="1" type="ORF">HPE56_11780</name>
</gene>